<dbReference type="EMBL" id="SJFN01000002">
    <property type="protein sequence ID" value="TBW40966.1"/>
    <property type="molecule type" value="Genomic_DNA"/>
</dbReference>
<dbReference type="RefSeq" id="WP_131305462.1">
    <property type="nucleotide sequence ID" value="NZ_SJFN01000002.1"/>
</dbReference>
<keyword evidence="2" id="KW-1185">Reference proteome</keyword>
<reference evidence="1 2" key="1">
    <citation type="submission" date="2019-02" db="EMBL/GenBank/DDBJ databases">
        <title>Siculibacillus lacustris gen. nov., sp. nov., a new rosette-forming bacterium isolated from a freshwater crater lake (Lake St. Ana, Romania).</title>
        <authorList>
            <person name="Felfoldi T."/>
            <person name="Marton Z."/>
            <person name="Szabo A."/>
            <person name="Mentes A."/>
            <person name="Boka K."/>
            <person name="Marialigeti K."/>
            <person name="Mathe I."/>
            <person name="Koncz M."/>
            <person name="Schumann P."/>
            <person name="Toth E."/>
        </authorList>
    </citation>
    <scope>NUCLEOTIDE SEQUENCE [LARGE SCALE GENOMIC DNA]</scope>
    <source>
        <strain evidence="1 2">SA-279</strain>
    </source>
</reference>
<comment type="caution">
    <text evidence="1">The sequence shown here is derived from an EMBL/GenBank/DDBJ whole genome shotgun (WGS) entry which is preliminary data.</text>
</comment>
<dbReference type="AlphaFoldDB" id="A0A4V2KUD5"/>
<sequence length="132" mass="14264">MIDIVQVLIEALNAIRSRDWQMPSQRIRVFLAVAKAPGCSLDNIVVALGNSGEDLSLASVSRQISSLASKPGAGRKTMETPLIEQVLDLNGGPLQHYLTAQGRMIAREMIKAIAGDDAALAWKVPTGRESRR</sequence>
<dbReference type="Proteomes" id="UP000292781">
    <property type="component" value="Unassembled WGS sequence"/>
</dbReference>
<evidence type="ECO:0008006" key="3">
    <source>
        <dbReference type="Google" id="ProtNLM"/>
    </source>
</evidence>
<organism evidence="1 2">
    <name type="scientific">Siculibacillus lacustris</name>
    <dbReference type="NCBI Taxonomy" id="1549641"/>
    <lineage>
        <taxon>Bacteria</taxon>
        <taxon>Pseudomonadati</taxon>
        <taxon>Pseudomonadota</taxon>
        <taxon>Alphaproteobacteria</taxon>
        <taxon>Hyphomicrobiales</taxon>
        <taxon>Ancalomicrobiaceae</taxon>
        <taxon>Siculibacillus</taxon>
    </lineage>
</organism>
<evidence type="ECO:0000313" key="1">
    <source>
        <dbReference type="EMBL" id="TBW40966.1"/>
    </source>
</evidence>
<name>A0A4V2KUD5_9HYPH</name>
<proteinExistence type="predicted"/>
<gene>
    <name evidence="1" type="ORF">EYW49_02075</name>
</gene>
<protein>
    <recommendedName>
        <fullName evidence="3">MarR family transcriptional regulator</fullName>
    </recommendedName>
</protein>
<accession>A0A4V2KUD5</accession>
<evidence type="ECO:0000313" key="2">
    <source>
        <dbReference type="Proteomes" id="UP000292781"/>
    </source>
</evidence>